<evidence type="ECO:0000313" key="1">
    <source>
        <dbReference type="EMBL" id="NBJ24171.1"/>
    </source>
</evidence>
<gene>
    <name evidence="1" type="ORF">GR303_07345</name>
</gene>
<organism evidence="1 2">
    <name type="scientific">Microvirga arsenatis</name>
    <dbReference type="NCBI Taxonomy" id="2692265"/>
    <lineage>
        <taxon>Bacteria</taxon>
        <taxon>Pseudomonadati</taxon>
        <taxon>Pseudomonadota</taxon>
        <taxon>Alphaproteobacteria</taxon>
        <taxon>Hyphomicrobiales</taxon>
        <taxon>Methylobacteriaceae</taxon>
        <taxon>Microvirga</taxon>
    </lineage>
</organism>
<dbReference type="EMBL" id="JAAAXJ010000003">
    <property type="protein sequence ID" value="NBJ24171.1"/>
    <property type="molecule type" value="Genomic_DNA"/>
</dbReference>
<protein>
    <submittedName>
        <fullName evidence="1">Uncharacterized protein</fullName>
    </submittedName>
</protein>
<name>A0ABW9YZA2_9HYPH</name>
<evidence type="ECO:0000313" key="2">
    <source>
        <dbReference type="Proteomes" id="UP000818323"/>
    </source>
</evidence>
<sequence length="202" mass="22029">MARKMDYGDWAQIIGTFDLSARRGTILSMLPTKVAFASLEGGEERVRVKGVDEAGAVLFDLAVNPMTVSCGIAGSDRMFEEFVPVTPSLRYVRLFIDGIEVSQYAPGSAEPKGQVELAAPAPGREHHIPLSGNAPAEPNVSYLLQVRPDGDTRWHTMAAGLDRPNVADVDINQFPGASALEIRVLRSNGLETTEVFQERREF</sequence>
<dbReference type="Proteomes" id="UP000818323">
    <property type="component" value="Unassembled WGS sequence"/>
</dbReference>
<proteinExistence type="predicted"/>
<reference evidence="1 2" key="1">
    <citation type="submission" date="2020-01" db="EMBL/GenBank/DDBJ databases">
        <title>Microvirga sp. nov., an arsenate reduction bacterium isolated from Tibet hotspring sediments.</title>
        <authorList>
            <person name="Yuan C.-G."/>
        </authorList>
    </citation>
    <scope>NUCLEOTIDE SEQUENCE [LARGE SCALE GENOMIC DNA]</scope>
    <source>
        <strain evidence="1 2">SYSU G3D203</strain>
    </source>
</reference>
<dbReference type="RefSeq" id="WP_161722582.1">
    <property type="nucleotide sequence ID" value="NZ_JAAAXI010000004.1"/>
</dbReference>
<comment type="caution">
    <text evidence="1">The sequence shown here is derived from an EMBL/GenBank/DDBJ whole genome shotgun (WGS) entry which is preliminary data.</text>
</comment>
<accession>A0ABW9YZA2</accession>
<keyword evidence="2" id="KW-1185">Reference proteome</keyword>